<dbReference type="EMBL" id="LKCW01000054">
    <property type="protein sequence ID" value="KPM42110.1"/>
    <property type="molecule type" value="Genomic_DNA"/>
</dbReference>
<evidence type="ECO:0000313" key="2">
    <source>
        <dbReference type="Proteomes" id="UP000050424"/>
    </source>
</evidence>
<comment type="caution">
    <text evidence="1">The sequence shown here is derived from an EMBL/GenBank/DDBJ whole genome shotgun (WGS) entry which is preliminary data.</text>
</comment>
<reference evidence="1 2" key="1">
    <citation type="submission" date="2015-09" db="EMBL/GenBank/DDBJ databases">
        <title>Draft genome of a European isolate of the apple canker pathogen Neonectria ditissima.</title>
        <authorList>
            <person name="Gomez-Cortecero A."/>
            <person name="Harrison R.J."/>
            <person name="Armitage A.D."/>
        </authorList>
    </citation>
    <scope>NUCLEOTIDE SEQUENCE [LARGE SCALE GENOMIC DNA]</scope>
    <source>
        <strain evidence="1 2">R09/05</strain>
    </source>
</reference>
<sequence length="175" mass="19633">MKRPMLSEHDGPTANKRRLFQPHTDLSNSTLSLDMAVCRLDGSWPVEDQLKPLRCLASALSSYDEDEDLFADSEAWSFAMFKKNILQIVDGGSEDITVRGDLLVELPQVESFYFSDEGGFKTFLLYMEGILLSLSLQVSPNPIVAFAVVGKEERDQLALYPGDLYPGECRLYTQV</sequence>
<proteinExistence type="predicted"/>
<gene>
    <name evidence="1" type="ORF">AK830_g4444</name>
</gene>
<protein>
    <submittedName>
        <fullName evidence="1">Uncharacterized protein</fullName>
    </submittedName>
</protein>
<evidence type="ECO:0000313" key="1">
    <source>
        <dbReference type="EMBL" id="KPM42110.1"/>
    </source>
</evidence>
<name>A0A0P7BNE1_9HYPO</name>
<keyword evidence="2" id="KW-1185">Reference proteome</keyword>
<dbReference type="Proteomes" id="UP000050424">
    <property type="component" value="Unassembled WGS sequence"/>
</dbReference>
<organism evidence="1 2">
    <name type="scientific">Neonectria ditissima</name>
    <dbReference type="NCBI Taxonomy" id="78410"/>
    <lineage>
        <taxon>Eukaryota</taxon>
        <taxon>Fungi</taxon>
        <taxon>Dikarya</taxon>
        <taxon>Ascomycota</taxon>
        <taxon>Pezizomycotina</taxon>
        <taxon>Sordariomycetes</taxon>
        <taxon>Hypocreomycetidae</taxon>
        <taxon>Hypocreales</taxon>
        <taxon>Nectriaceae</taxon>
        <taxon>Neonectria</taxon>
    </lineage>
</organism>
<dbReference type="AlphaFoldDB" id="A0A0P7BNE1"/>
<accession>A0A0P7BNE1</accession>